<keyword evidence="2" id="KW-1185">Reference proteome</keyword>
<sequence length="1102" mass="125191">MNAELKDAFTRIKPICDVIMVCPTIENVDAFISRVSELKKEVVQELQQYLLFPLITHISSEELMEKYILLEKMSDVMGMILEKVIFVNSYEMCLKIETALLSLVFDKAKPGMIADVSEKLKLSVMTTLTQLMLKIDTKYRVKLLKTQVPLIAQAVFVSVHIAKLEKFRALRLQAIKCVTAHTAVHPYLKESGQLSDVEVEAQIVDMLSSILPGVLAALQDVATCASYPGHGVVCEAIYAIHKMLCITMNDKYLNKKVDFTAADFAKMIIEKTNREKDDTDVNSKKPKDLPKRSPEWFVMAGDKLTLVTESLVALRTHEHYKVRRELAGFCHGILTECNLTMQQSVPLALDVLISLAEDEYPEVSHYCEKAVSSYLRNASEEAKDKTMDSLCDNFFSTLTTLPGVLNNIDASRKLSSLNLLHGYIQVLCDDGRPQRLTAALSVHERMRTLCNTLIEAASVHNDLALLTRTAYKDVTTTPPTASPWCKLRLLDTIQCENRLRDICKLLGGAECSELILDSLMEVFLQQCESEVAYLINWMGSAPKSSTNLAKRILNTYLEENIWYQPLEVGISEPPITKEETLDTAIYNPRAWTKESVPDLYEGATEIRYTDISYQTPRSTPHRDPNLCATLAEAQRNMVLLCLITEGVGMMAKRLMDDYQPYLLKSLCQILERVGSRYEMLYLAGLKAINDVAFAGGHNSPSELIKYNADYFTNQITIRLKKAWNCQSALQILSVVMEYSDSSILDYLYGITQDVLVQSCDRYYEKDLNAYLQVFLTFVDCIRKWYPIKNECPQNIKQEKIDILQDLRKHIENEEEAARLLSKDEFEKESGKSVEEMFREDQKSKEDDVLDYDDTVTQEKQPLPQHMNVTITIIKRCLHFVTTKQRDNSILALQVLDRGLPLLGQFEDELLPLVHQSWAPLVVKLKCGEPPVMRRAFDLFVTMAGLAKDFIRSRAVKEVLPDIYKYLQKSAKDSYLKDAGSAYRNSQAFILQVTALNALPHLAIDLMLEDEGLEEAMKCVAPYLSNKQPKPLQTSAVEFFKKILDYDYGAAWHHLRALANNDEVLVPPALEYVKLEKIVGTPFQPINKDYDSNVKLIFEHMIL</sequence>
<accession>A0ACC1D1Z1</accession>
<dbReference type="EMBL" id="CM034397">
    <property type="protein sequence ID" value="KAJ0177968.1"/>
    <property type="molecule type" value="Genomic_DNA"/>
</dbReference>
<organism evidence="1 2">
    <name type="scientific">Dendrolimus kikuchii</name>
    <dbReference type="NCBI Taxonomy" id="765133"/>
    <lineage>
        <taxon>Eukaryota</taxon>
        <taxon>Metazoa</taxon>
        <taxon>Ecdysozoa</taxon>
        <taxon>Arthropoda</taxon>
        <taxon>Hexapoda</taxon>
        <taxon>Insecta</taxon>
        <taxon>Pterygota</taxon>
        <taxon>Neoptera</taxon>
        <taxon>Endopterygota</taxon>
        <taxon>Lepidoptera</taxon>
        <taxon>Glossata</taxon>
        <taxon>Ditrysia</taxon>
        <taxon>Bombycoidea</taxon>
        <taxon>Lasiocampidae</taxon>
        <taxon>Dendrolimus</taxon>
    </lineage>
</organism>
<dbReference type="Proteomes" id="UP000824533">
    <property type="component" value="Linkage Group LG11"/>
</dbReference>
<protein>
    <submittedName>
        <fullName evidence="1">Uncharacterized protein</fullName>
    </submittedName>
</protein>
<gene>
    <name evidence="1" type="ORF">K1T71_006841</name>
</gene>
<comment type="caution">
    <text evidence="1">The sequence shown here is derived from an EMBL/GenBank/DDBJ whole genome shotgun (WGS) entry which is preliminary data.</text>
</comment>
<evidence type="ECO:0000313" key="2">
    <source>
        <dbReference type="Proteomes" id="UP000824533"/>
    </source>
</evidence>
<reference evidence="1 2" key="1">
    <citation type="journal article" date="2021" name="Front. Genet.">
        <title>Chromosome-Level Genome Assembly Reveals Significant Gene Expansion in the Toll and IMD Signaling Pathways of Dendrolimus kikuchii.</title>
        <authorList>
            <person name="Zhou J."/>
            <person name="Wu P."/>
            <person name="Xiong Z."/>
            <person name="Liu N."/>
            <person name="Zhao N."/>
            <person name="Ji M."/>
            <person name="Qiu Y."/>
            <person name="Yang B."/>
        </authorList>
    </citation>
    <scope>NUCLEOTIDE SEQUENCE [LARGE SCALE GENOMIC DNA]</scope>
    <source>
        <strain evidence="1">Ann1</strain>
    </source>
</reference>
<evidence type="ECO:0000313" key="1">
    <source>
        <dbReference type="EMBL" id="KAJ0177968.1"/>
    </source>
</evidence>
<name>A0ACC1D1Z1_9NEOP</name>
<proteinExistence type="predicted"/>